<evidence type="ECO:0000256" key="1">
    <source>
        <dbReference type="SAM" id="MobiDB-lite"/>
    </source>
</evidence>
<name>A0A518HL12_9BACT</name>
<dbReference type="EMBL" id="CP037423">
    <property type="protein sequence ID" value="QDV41535.1"/>
    <property type="molecule type" value="Genomic_DNA"/>
</dbReference>
<gene>
    <name evidence="2" type="ORF">Enr13x_13780</name>
</gene>
<proteinExistence type="predicted"/>
<dbReference type="OrthoDB" id="283616at2"/>
<dbReference type="SUPFAM" id="SSF102405">
    <property type="entry name" value="MCP/YpsA-like"/>
    <property type="match status" value="1"/>
</dbReference>
<dbReference type="Proteomes" id="UP000319004">
    <property type="component" value="Chromosome"/>
</dbReference>
<dbReference type="InterPro" id="IPR024755">
    <property type="entry name" value="cpYpsA"/>
</dbReference>
<evidence type="ECO:0000313" key="3">
    <source>
        <dbReference type="Proteomes" id="UP000319004"/>
    </source>
</evidence>
<reference evidence="2 3" key="1">
    <citation type="submission" date="2019-03" db="EMBL/GenBank/DDBJ databases">
        <title>Deep-cultivation of Planctomycetes and their phenomic and genomic characterization uncovers novel biology.</title>
        <authorList>
            <person name="Wiegand S."/>
            <person name="Jogler M."/>
            <person name="Boedeker C."/>
            <person name="Pinto D."/>
            <person name="Vollmers J."/>
            <person name="Rivas-Marin E."/>
            <person name="Kohn T."/>
            <person name="Peeters S.H."/>
            <person name="Heuer A."/>
            <person name="Rast P."/>
            <person name="Oberbeckmann S."/>
            <person name="Bunk B."/>
            <person name="Jeske O."/>
            <person name="Meyerdierks A."/>
            <person name="Storesund J.E."/>
            <person name="Kallscheuer N."/>
            <person name="Luecker S."/>
            <person name="Lage O.M."/>
            <person name="Pohl T."/>
            <person name="Merkel B.J."/>
            <person name="Hornburger P."/>
            <person name="Mueller R.-W."/>
            <person name="Bruemmer F."/>
            <person name="Labrenz M."/>
            <person name="Spormann A.M."/>
            <person name="Op den Camp H."/>
            <person name="Overmann J."/>
            <person name="Amann R."/>
            <person name="Jetten M.S.M."/>
            <person name="Mascher T."/>
            <person name="Medema M.H."/>
            <person name="Devos D.P."/>
            <person name="Kaster A.-K."/>
            <person name="Ovreas L."/>
            <person name="Rohde M."/>
            <person name="Galperin M.Y."/>
            <person name="Jogler C."/>
        </authorList>
    </citation>
    <scope>NUCLEOTIDE SEQUENCE [LARGE SCALE GENOMIC DNA]</scope>
    <source>
        <strain evidence="2 3">Enr13</strain>
    </source>
</reference>
<dbReference type="RefSeq" id="WP_145385247.1">
    <property type="nucleotide sequence ID" value="NZ_CP037423.1"/>
</dbReference>
<dbReference type="Pfam" id="PF12694">
    <property type="entry name" value="cpYpsA"/>
    <property type="match status" value="1"/>
</dbReference>
<protein>
    <submittedName>
        <fullName evidence="2">Molybdenum carrier</fullName>
    </submittedName>
</protein>
<organism evidence="2 3">
    <name type="scientific">Stieleria neptunia</name>
    <dbReference type="NCBI Taxonomy" id="2527979"/>
    <lineage>
        <taxon>Bacteria</taxon>
        <taxon>Pseudomonadati</taxon>
        <taxon>Planctomycetota</taxon>
        <taxon>Planctomycetia</taxon>
        <taxon>Pirellulales</taxon>
        <taxon>Pirellulaceae</taxon>
        <taxon>Stieleria</taxon>
    </lineage>
</organism>
<feature type="region of interest" description="Disordered" evidence="1">
    <location>
        <begin position="1"/>
        <end position="22"/>
    </location>
</feature>
<dbReference type="AlphaFoldDB" id="A0A518HL12"/>
<dbReference type="Gene3D" id="3.40.50.450">
    <property type="match status" value="1"/>
</dbReference>
<sequence>MTQRSSSPRGEPPFLPSRIVSGGQTGVDRAGLEVAIAYQIEHGGWCPKGRLSEDGSIPSRYELVEMETADYPPRTEQNVIDSDATLILYEQRLKGGTLLTRRYATRWNKPHLSVAMDASSPAAVRVWLDRVRPQTLNIAGPRESSFPGIGERALAFLLEAFAATATEVSP</sequence>
<keyword evidence="3" id="KW-1185">Reference proteome</keyword>
<accession>A0A518HL12</accession>
<evidence type="ECO:0000313" key="2">
    <source>
        <dbReference type="EMBL" id="QDV41535.1"/>
    </source>
</evidence>
<dbReference type="KEGG" id="snep:Enr13x_13780"/>